<evidence type="ECO:0000313" key="1">
    <source>
        <dbReference type="EMBL" id="GFO01908.1"/>
    </source>
</evidence>
<dbReference type="AlphaFoldDB" id="A0AAV4A5B4"/>
<name>A0AAV4A5B4_9GAST</name>
<protein>
    <submittedName>
        <fullName evidence="1">Uncharacterized protein</fullName>
    </submittedName>
</protein>
<dbReference type="Proteomes" id="UP000735302">
    <property type="component" value="Unassembled WGS sequence"/>
</dbReference>
<organism evidence="1 2">
    <name type="scientific">Plakobranchus ocellatus</name>
    <dbReference type="NCBI Taxonomy" id="259542"/>
    <lineage>
        <taxon>Eukaryota</taxon>
        <taxon>Metazoa</taxon>
        <taxon>Spiralia</taxon>
        <taxon>Lophotrochozoa</taxon>
        <taxon>Mollusca</taxon>
        <taxon>Gastropoda</taxon>
        <taxon>Heterobranchia</taxon>
        <taxon>Euthyneura</taxon>
        <taxon>Panpulmonata</taxon>
        <taxon>Sacoglossa</taxon>
        <taxon>Placobranchoidea</taxon>
        <taxon>Plakobranchidae</taxon>
        <taxon>Plakobranchus</taxon>
    </lineage>
</organism>
<gene>
    <name evidence="1" type="ORF">PoB_002841300</name>
</gene>
<comment type="caution">
    <text evidence="1">The sequence shown here is derived from an EMBL/GenBank/DDBJ whole genome shotgun (WGS) entry which is preliminary data.</text>
</comment>
<sequence length="72" mass="7636">MAAVCNTLEEQSGGPLASESSLRYAGTLLSRVRAPPPAPWPDGGPESLRTPCGLVIYKTNQTFDFAGREIDA</sequence>
<evidence type="ECO:0000313" key="2">
    <source>
        <dbReference type="Proteomes" id="UP000735302"/>
    </source>
</evidence>
<dbReference type="EMBL" id="BLXT01003551">
    <property type="protein sequence ID" value="GFO01908.1"/>
    <property type="molecule type" value="Genomic_DNA"/>
</dbReference>
<reference evidence="1 2" key="1">
    <citation type="journal article" date="2021" name="Elife">
        <title>Chloroplast acquisition without the gene transfer in kleptoplastic sea slugs, Plakobranchus ocellatus.</title>
        <authorList>
            <person name="Maeda T."/>
            <person name="Takahashi S."/>
            <person name="Yoshida T."/>
            <person name="Shimamura S."/>
            <person name="Takaki Y."/>
            <person name="Nagai Y."/>
            <person name="Toyoda A."/>
            <person name="Suzuki Y."/>
            <person name="Arimoto A."/>
            <person name="Ishii H."/>
            <person name="Satoh N."/>
            <person name="Nishiyama T."/>
            <person name="Hasebe M."/>
            <person name="Maruyama T."/>
            <person name="Minagawa J."/>
            <person name="Obokata J."/>
            <person name="Shigenobu S."/>
        </authorList>
    </citation>
    <scope>NUCLEOTIDE SEQUENCE [LARGE SCALE GENOMIC DNA]</scope>
</reference>
<proteinExistence type="predicted"/>
<accession>A0AAV4A5B4</accession>
<keyword evidence="2" id="KW-1185">Reference proteome</keyword>